<keyword evidence="2" id="KW-0472">Membrane</keyword>
<feature type="transmembrane region" description="Helical" evidence="2">
    <location>
        <begin position="43"/>
        <end position="60"/>
    </location>
</feature>
<proteinExistence type="predicted"/>
<evidence type="ECO:0000313" key="3">
    <source>
        <dbReference type="EMBL" id="MFC5862042.1"/>
    </source>
</evidence>
<evidence type="ECO:0000256" key="2">
    <source>
        <dbReference type="SAM" id="Phobius"/>
    </source>
</evidence>
<reference evidence="4" key="1">
    <citation type="journal article" date="2019" name="Int. J. Syst. Evol. Microbiol.">
        <title>The Global Catalogue of Microorganisms (GCM) 10K type strain sequencing project: providing services to taxonomists for standard genome sequencing and annotation.</title>
        <authorList>
            <consortium name="The Broad Institute Genomics Platform"/>
            <consortium name="The Broad Institute Genome Sequencing Center for Infectious Disease"/>
            <person name="Wu L."/>
            <person name="Ma J."/>
        </authorList>
    </citation>
    <scope>NUCLEOTIDE SEQUENCE [LARGE SCALE GENOMIC DNA]</scope>
    <source>
        <strain evidence="4">JCM 4087</strain>
    </source>
</reference>
<feature type="compositionally biased region" description="Low complexity" evidence="1">
    <location>
        <begin position="355"/>
        <end position="374"/>
    </location>
</feature>
<evidence type="ECO:0000256" key="1">
    <source>
        <dbReference type="SAM" id="MobiDB-lite"/>
    </source>
</evidence>
<organism evidence="3 4">
    <name type="scientific">Acidicapsa dinghuensis</name>
    <dbReference type="NCBI Taxonomy" id="2218256"/>
    <lineage>
        <taxon>Bacteria</taxon>
        <taxon>Pseudomonadati</taxon>
        <taxon>Acidobacteriota</taxon>
        <taxon>Terriglobia</taxon>
        <taxon>Terriglobales</taxon>
        <taxon>Acidobacteriaceae</taxon>
        <taxon>Acidicapsa</taxon>
    </lineage>
</organism>
<dbReference type="RefSeq" id="WP_263338067.1">
    <property type="nucleotide sequence ID" value="NZ_JAGSYH010000004.1"/>
</dbReference>
<feature type="transmembrane region" description="Helical" evidence="2">
    <location>
        <begin position="166"/>
        <end position="194"/>
    </location>
</feature>
<feature type="region of interest" description="Disordered" evidence="1">
    <location>
        <begin position="566"/>
        <end position="592"/>
    </location>
</feature>
<keyword evidence="2" id="KW-1133">Transmembrane helix</keyword>
<keyword evidence="4" id="KW-1185">Reference proteome</keyword>
<feature type="transmembrane region" description="Helical" evidence="2">
    <location>
        <begin position="248"/>
        <end position="270"/>
    </location>
</feature>
<protein>
    <recommendedName>
        <fullName evidence="5">Conjugal transfer protein TrbL</fullName>
    </recommendedName>
</protein>
<feature type="region of interest" description="Disordered" evidence="1">
    <location>
        <begin position="338"/>
        <end position="458"/>
    </location>
</feature>
<feature type="compositionally biased region" description="Low complexity" evidence="1">
    <location>
        <begin position="441"/>
        <end position="456"/>
    </location>
</feature>
<keyword evidence="2" id="KW-0812">Transmembrane</keyword>
<comment type="caution">
    <text evidence="3">The sequence shown here is derived from an EMBL/GenBank/DDBJ whole genome shotgun (WGS) entry which is preliminary data.</text>
</comment>
<accession>A0ABW1ECL6</accession>
<evidence type="ECO:0008006" key="5">
    <source>
        <dbReference type="Google" id="ProtNLM"/>
    </source>
</evidence>
<dbReference type="EMBL" id="JBHSPH010000002">
    <property type="protein sequence ID" value="MFC5862042.1"/>
    <property type="molecule type" value="Genomic_DNA"/>
</dbReference>
<feature type="transmembrane region" description="Helical" evidence="2">
    <location>
        <begin position="206"/>
        <end position="228"/>
    </location>
</feature>
<name>A0ABW1ECL6_9BACT</name>
<feature type="compositionally biased region" description="Polar residues" evidence="1">
    <location>
        <begin position="408"/>
        <end position="440"/>
    </location>
</feature>
<sequence length="592" mass="60348">MTAFLHSAASLLAFFQSTQLNLFERFLTQAVSGIDSMSITAGMQNVAYVVLVIGFLWQVYQSALHGGDVRGLGTNLIKYVATAVVVMNYHAVFTTINQGFVNASNWINDASGAGNLFDNWANDLQTQFNQVGFQKLWGLVTADLPALIDALLIIVAYVLYPLVVAIFGFFYILYGSILYIFGPIVIALLPLGAVNRLAKSYAENVFIWNAWAILYAGFGALLNAIQMGQIGQMLSQNDFLGALGNLEGSVLIGLASIIYSLAIAVIPFIAKRIVSGEVGSSAVALMGAAATALTAGIAATEGAVAGVTAGKASLPSGGLASGQGTTASSTIGASTVRTLAGAPGNQPAPQQRLSPTGQNAPGAPAATTTNSSSAVRGSSDAFAQDSSPSMAEEHAERMRVAAGKPRAPQSSLGTSGVAQPAATSAATTGQPGSLKGSTTPRQGSGRAAGRGSSSQRPSIFPYRLSTWGAYHIARLATSSAVKGGYQASRAVSGAADAITHPIETAGRFGAAAGTASGAVVNATASMGKTGSSVAHAVTHPGEMGGTIRSGIQNAGAAVVSAAKHAGTTARDAATKVGSEFSSSYEKKRDEQR</sequence>
<gene>
    <name evidence="3" type="ORF">ACFPT7_07040</name>
</gene>
<dbReference type="Proteomes" id="UP001596091">
    <property type="component" value="Unassembled WGS sequence"/>
</dbReference>
<feature type="transmembrane region" description="Helical" evidence="2">
    <location>
        <begin position="282"/>
        <end position="299"/>
    </location>
</feature>
<evidence type="ECO:0000313" key="4">
    <source>
        <dbReference type="Proteomes" id="UP001596091"/>
    </source>
</evidence>